<evidence type="ECO:0000256" key="1">
    <source>
        <dbReference type="SAM" id="MobiDB-lite"/>
    </source>
</evidence>
<feature type="region of interest" description="Disordered" evidence="1">
    <location>
        <begin position="270"/>
        <end position="290"/>
    </location>
</feature>
<feature type="region of interest" description="Disordered" evidence="1">
    <location>
        <begin position="320"/>
        <end position="366"/>
    </location>
</feature>
<feature type="compositionally biased region" description="Basic and acidic residues" evidence="1">
    <location>
        <begin position="106"/>
        <end position="117"/>
    </location>
</feature>
<protein>
    <submittedName>
        <fullName evidence="2">Uncharacterized protein</fullName>
    </submittedName>
</protein>
<dbReference type="AlphaFoldDB" id="A0A135V6S9"/>
<accession>A0A135V6S9</accession>
<dbReference type="STRING" id="1209931.A0A135V6S9"/>
<gene>
    <name evidence="2" type="ORF">CSAL01_08277</name>
</gene>
<dbReference type="EMBL" id="JFFI01000360">
    <property type="protein sequence ID" value="KXH68217.1"/>
    <property type="molecule type" value="Genomic_DNA"/>
</dbReference>
<dbReference type="OrthoDB" id="4898608at2759"/>
<sequence length="386" mass="43389">MLTPTGTPTLICLAPEVFNIGYLSSLTSRSRLLPALSSVFQDLDNIESRRLRDHVSAPESIPLYNLHELAHNGAVDGYRHRIWRLMRGQIPPFEEAKFAQQQPRELATHPDETSRDPSFDFMTYHGARSEDEASLRDELDLATNDELQANQHRNILETLSDIDIEFGQNKDPSWTVDENSFLSSSPLTMKFLADRSELEDEQEDCDDEGCYPEDISNYDVNLEASGALCSPLPLSCFGGPSDPNNEADPEAHRQGWAFDLADTSLPPLHSTRELVRDTPGSYSDWSNSGLNMEDENDFAAGYDADGPQRLRSTSLVSYSDWRSDEDKGPLSELSFQTTSNDRQPDGDEIYGGSEFGGWETTPQDYMWPREVFPGSEIDLDEDDQIE</sequence>
<evidence type="ECO:0000313" key="3">
    <source>
        <dbReference type="Proteomes" id="UP000070121"/>
    </source>
</evidence>
<name>A0A135V6S9_9PEZI</name>
<reference evidence="2 3" key="1">
    <citation type="submission" date="2014-02" db="EMBL/GenBank/DDBJ databases">
        <title>The genome sequence of Colletotrichum salicis CBS 607.94.</title>
        <authorList>
            <person name="Baroncelli R."/>
            <person name="Thon M.R."/>
        </authorList>
    </citation>
    <scope>NUCLEOTIDE SEQUENCE [LARGE SCALE GENOMIC DNA]</scope>
    <source>
        <strain evidence="2 3">CBS 607.94</strain>
    </source>
</reference>
<proteinExistence type="predicted"/>
<organism evidence="2 3">
    <name type="scientific">Colletotrichum salicis</name>
    <dbReference type="NCBI Taxonomy" id="1209931"/>
    <lineage>
        <taxon>Eukaryota</taxon>
        <taxon>Fungi</taxon>
        <taxon>Dikarya</taxon>
        <taxon>Ascomycota</taxon>
        <taxon>Pezizomycotina</taxon>
        <taxon>Sordariomycetes</taxon>
        <taxon>Hypocreomycetidae</taxon>
        <taxon>Glomerellales</taxon>
        <taxon>Glomerellaceae</taxon>
        <taxon>Colletotrichum</taxon>
        <taxon>Colletotrichum acutatum species complex</taxon>
    </lineage>
</organism>
<feature type="region of interest" description="Disordered" evidence="1">
    <location>
        <begin position="98"/>
        <end position="117"/>
    </location>
</feature>
<keyword evidence="3" id="KW-1185">Reference proteome</keyword>
<comment type="caution">
    <text evidence="2">The sequence shown here is derived from an EMBL/GenBank/DDBJ whole genome shotgun (WGS) entry which is preliminary data.</text>
</comment>
<evidence type="ECO:0000313" key="2">
    <source>
        <dbReference type="EMBL" id="KXH68217.1"/>
    </source>
</evidence>
<dbReference type="Proteomes" id="UP000070121">
    <property type="component" value="Unassembled WGS sequence"/>
</dbReference>
<feature type="compositionally biased region" description="Polar residues" evidence="1">
    <location>
        <begin position="280"/>
        <end position="290"/>
    </location>
</feature>